<dbReference type="GO" id="GO:0006047">
    <property type="term" value="P:UDP-N-acetylglucosamine metabolic process"/>
    <property type="evidence" value="ECO:0007669"/>
    <property type="project" value="TreeGrafter"/>
</dbReference>
<feature type="domain" description="SIS" evidence="8">
    <location>
        <begin position="280"/>
        <end position="424"/>
    </location>
</feature>
<dbReference type="EMBL" id="CP000852">
    <property type="protein sequence ID" value="ABW01400.1"/>
    <property type="molecule type" value="Genomic_DNA"/>
</dbReference>
<dbReference type="GO" id="GO:0004360">
    <property type="term" value="F:glutamine-fructose-6-phosphate transaminase (isomerizing) activity"/>
    <property type="evidence" value="ECO:0007669"/>
    <property type="project" value="UniProtKB-EC"/>
</dbReference>
<evidence type="ECO:0000256" key="2">
    <source>
        <dbReference type="ARBA" id="ARBA00012916"/>
    </source>
</evidence>
<feature type="domain" description="Glutamine amidotransferase type-2" evidence="7">
    <location>
        <begin position="2"/>
        <end position="218"/>
    </location>
</feature>
<dbReference type="InterPro" id="IPR001347">
    <property type="entry name" value="SIS_dom"/>
</dbReference>
<evidence type="ECO:0000313" key="9">
    <source>
        <dbReference type="EMBL" id="ABW01400.1"/>
    </source>
</evidence>
<dbReference type="GO" id="GO:0006487">
    <property type="term" value="P:protein N-linked glycosylation"/>
    <property type="evidence" value="ECO:0007669"/>
    <property type="project" value="TreeGrafter"/>
</dbReference>
<dbReference type="PANTHER" id="PTHR10937:SF0">
    <property type="entry name" value="GLUTAMINE--FRUCTOSE-6-PHOSPHATE TRANSAMINASE (ISOMERIZING)"/>
    <property type="match status" value="1"/>
</dbReference>
<protein>
    <recommendedName>
        <fullName evidence="2">glutamine--fructose-6-phosphate transaminase (isomerizing)</fullName>
        <ecNumber evidence="2">2.6.1.16</ecNumber>
    </recommendedName>
</protein>
<dbReference type="SUPFAM" id="SSF53697">
    <property type="entry name" value="SIS domain"/>
    <property type="match status" value="1"/>
</dbReference>
<comment type="catalytic activity">
    <reaction evidence="1">
        <text>D-fructose 6-phosphate + L-glutamine = D-glucosamine 6-phosphate + L-glutamate</text>
        <dbReference type="Rhea" id="RHEA:13237"/>
        <dbReference type="ChEBI" id="CHEBI:29985"/>
        <dbReference type="ChEBI" id="CHEBI:58359"/>
        <dbReference type="ChEBI" id="CHEBI:58725"/>
        <dbReference type="ChEBI" id="CHEBI:61527"/>
        <dbReference type="EC" id="2.6.1.16"/>
    </reaction>
</comment>
<gene>
    <name evidence="9" type="ordered locus">Cmaq_0557</name>
</gene>
<dbReference type="InterPro" id="IPR035466">
    <property type="entry name" value="GlmS/AgaS_SIS"/>
</dbReference>
<dbReference type="OrthoDB" id="372195at2157"/>
<dbReference type="Proteomes" id="UP000001137">
    <property type="component" value="Chromosome"/>
</dbReference>
<accession>A8MC94</accession>
<evidence type="ECO:0000256" key="1">
    <source>
        <dbReference type="ARBA" id="ARBA00001031"/>
    </source>
</evidence>
<proteinExistence type="predicted"/>
<dbReference type="InterPro" id="IPR017932">
    <property type="entry name" value="GATase_2_dom"/>
</dbReference>
<evidence type="ECO:0000256" key="5">
    <source>
        <dbReference type="ARBA" id="ARBA00022737"/>
    </source>
</evidence>
<dbReference type="RefSeq" id="WP_012185620.1">
    <property type="nucleotide sequence ID" value="NC_009954.1"/>
</dbReference>
<dbReference type="AlphaFoldDB" id="A8MC94"/>
<dbReference type="NCBIfam" id="NF001484">
    <property type="entry name" value="PRK00331.1"/>
    <property type="match status" value="1"/>
</dbReference>
<dbReference type="HOGENOM" id="CLU_012520_7_0_2"/>
<evidence type="ECO:0000259" key="8">
    <source>
        <dbReference type="PROSITE" id="PS51464"/>
    </source>
</evidence>
<dbReference type="PROSITE" id="PS51278">
    <property type="entry name" value="GATASE_TYPE_2"/>
    <property type="match status" value="1"/>
</dbReference>
<evidence type="ECO:0000259" key="7">
    <source>
        <dbReference type="PROSITE" id="PS51278"/>
    </source>
</evidence>
<reference evidence="9 10" key="1">
    <citation type="submission" date="2007-10" db="EMBL/GenBank/DDBJ databases">
        <title>Complete sequence of Caldivirga maquilingensis IC-167.</title>
        <authorList>
            <consortium name="US DOE Joint Genome Institute"/>
            <person name="Copeland A."/>
            <person name="Lucas S."/>
            <person name="Lapidus A."/>
            <person name="Barry K."/>
            <person name="Glavina del Rio T."/>
            <person name="Dalin E."/>
            <person name="Tice H."/>
            <person name="Pitluck S."/>
            <person name="Saunders E."/>
            <person name="Brettin T."/>
            <person name="Bruce D."/>
            <person name="Detter J.C."/>
            <person name="Han C."/>
            <person name="Schmutz J."/>
            <person name="Larimer F."/>
            <person name="Land M."/>
            <person name="Hauser L."/>
            <person name="Kyrpides N."/>
            <person name="Ivanova N."/>
            <person name="Biddle J.F."/>
            <person name="Zhang Z."/>
            <person name="Fitz-Gibbon S.T."/>
            <person name="Lowe T.M."/>
            <person name="Saltikov C."/>
            <person name="House C.H."/>
            <person name="Richardson P."/>
        </authorList>
    </citation>
    <scope>NUCLEOTIDE SEQUENCE [LARGE SCALE GENOMIC DNA]</scope>
    <source>
        <strain evidence="10">ATCC 700844 / DSM 13496 / JCM 10307 / IC-167</strain>
    </source>
</reference>
<dbReference type="Pfam" id="PF13522">
    <property type="entry name" value="GATase_6"/>
    <property type="match status" value="1"/>
</dbReference>
<keyword evidence="10" id="KW-1185">Reference proteome</keyword>
<dbReference type="CDD" id="cd05008">
    <property type="entry name" value="SIS_GlmS_GlmD_1"/>
    <property type="match status" value="1"/>
</dbReference>
<dbReference type="InterPro" id="IPR035490">
    <property type="entry name" value="GlmS/FrlB_SIS"/>
</dbReference>
<evidence type="ECO:0000256" key="3">
    <source>
        <dbReference type="ARBA" id="ARBA00022576"/>
    </source>
</evidence>
<name>A8MC94_CALMQ</name>
<evidence type="ECO:0000313" key="10">
    <source>
        <dbReference type="Proteomes" id="UP000001137"/>
    </source>
</evidence>
<dbReference type="NCBIfam" id="TIGR01135">
    <property type="entry name" value="glmS"/>
    <property type="match status" value="1"/>
</dbReference>
<feature type="domain" description="SIS" evidence="8">
    <location>
        <begin position="446"/>
        <end position="586"/>
    </location>
</feature>
<evidence type="ECO:0000256" key="6">
    <source>
        <dbReference type="ARBA" id="ARBA00022962"/>
    </source>
</evidence>
<dbReference type="PANTHER" id="PTHR10937">
    <property type="entry name" value="GLUCOSAMINE--FRUCTOSE-6-PHOSPHATE AMINOTRANSFERASE, ISOMERIZING"/>
    <property type="match status" value="1"/>
</dbReference>
<organism evidence="9 10">
    <name type="scientific">Caldivirga maquilingensis (strain ATCC 700844 / DSM 13496 / JCM 10307 / IC-167)</name>
    <dbReference type="NCBI Taxonomy" id="397948"/>
    <lineage>
        <taxon>Archaea</taxon>
        <taxon>Thermoproteota</taxon>
        <taxon>Thermoprotei</taxon>
        <taxon>Thermoproteales</taxon>
        <taxon>Thermoproteaceae</taxon>
        <taxon>Caldivirga</taxon>
    </lineage>
</organism>
<evidence type="ECO:0000256" key="4">
    <source>
        <dbReference type="ARBA" id="ARBA00022679"/>
    </source>
</evidence>
<keyword evidence="3" id="KW-0032">Aminotransferase</keyword>
<dbReference type="Gene3D" id="3.40.50.10490">
    <property type="entry name" value="Glucose-6-phosphate isomerase like protein, domain 1"/>
    <property type="match status" value="2"/>
</dbReference>
<dbReference type="CDD" id="cd05009">
    <property type="entry name" value="SIS_GlmS_GlmD_2"/>
    <property type="match status" value="1"/>
</dbReference>
<dbReference type="SUPFAM" id="SSF56235">
    <property type="entry name" value="N-terminal nucleophile aminohydrolases (Ntn hydrolases)"/>
    <property type="match status" value="1"/>
</dbReference>
<dbReference type="GO" id="GO:0006002">
    <property type="term" value="P:fructose 6-phosphate metabolic process"/>
    <property type="evidence" value="ECO:0007669"/>
    <property type="project" value="TreeGrafter"/>
</dbReference>
<dbReference type="eggNOG" id="arCOG00057">
    <property type="taxonomic scope" value="Archaea"/>
</dbReference>
<dbReference type="PROSITE" id="PS51464">
    <property type="entry name" value="SIS"/>
    <property type="match status" value="2"/>
</dbReference>
<keyword evidence="5" id="KW-0677">Repeat</keyword>
<dbReference type="GeneID" id="5709019"/>
<dbReference type="GO" id="GO:0097367">
    <property type="term" value="F:carbohydrate derivative binding"/>
    <property type="evidence" value="ECO:0007669"/>
    <property type="project" value="InterPro"/>
</dbReference>
<sequence>MGGIFGLVSNIRPVAPVIRIGLERLMHRGIDGAGIATVYNSVIHIKKDAGKVTDVHSKLNLDDLPGYVGIGHVRSATHGRPVYENTHPVQDCTGGVALVMDGVVSDYDEIRRRLSRRHKLVSRTDAEALAHIIEDELKDGKSMREALSSVTRQVKGYYTIAVLNKDEERIYALSMGNPLVIGVSDREYFVSSEEQAIPVKLRLVYFMEPNQMVVMSKDGVEFYDASSMSKVEPSPQLASQTTVEVVKGSFQHYMIKEIYEEPEVLARAVNVLQREYLDDAASIVAKAKNIIFTGSGTSYYASLIGKYYLEELGGVKADAIPAGEFPYLGVRYVEPGTLIIAISQSGESTDIIRTIRWAKRKGAIVLSIVNRLGSALMRESNVYLPMGAGPELAVPATKSFVASIAIMLQLAYAVKGNVNDARSLINKAIIMLNNQINKVRDDVRRIAKLVSNYNNAYIISGGPIGLPLAMEAALKLKEAAQVHSEAFSFREFKHGPITLISKEFPTIAIMPGNDVDDEIINVISEVWSRGGYTVVITQEGKEVTGDQVIYLERMGNRLIIPLVYPAVIQLLAYEIGVARGIDVDNPHNLSKVVTT</sequence>
<dbReference type="STRING" id="397948.Cmaq_0557"/>
<dbReference type="EC" id="2.6.1.16" evidence="2"/>
<dbReference type="InterPro" id="IPR005855">
    <property type="entry name" value="GFAT"/>
</dbReference>
<keyword evidence="4 9" id="KW-0808">Transferase</keyword>
<dbReference type="InterPro" id="IPR046348">
    <property type="entry name" value="SIS_dom_sf"/>
</dbReference>
<dbReference type="Pfam" id="PF01380">
    <property type="entry name" value="SIS"/>
    <property type="match status" value="2"/>
</dbReference>
<dbReference type="Gene3D" id="3.60.20.10">
    <property type="entry name" value="Glutamine Phosphoribosylpyrophosphate, subunit 1, domain 1"/>
    <property type="match status" value="1"/>
</dbReference>
<dbReference type="KEGG" id="cma:Cmaq_0557"/>
<dbReference type="InterPro" id="IPR029055">
    <property type="entry name" value="Ntn_hydrolases_N"/>
</dbReference>
<keyword evidence="6 9" id="KW-0315">Glutamine amidotransferase</keyword>